<dbReference type="Proteomes" id="UP000626092">
    <property type="component" value="Unassembled WGS sequence"/>
</dbReference>
<reference evidence="4" key="1">
    <citation type="submission" date="2019-11" db="EMBL/GenBank/DDBJ databases">
        <authorList>
            <person name="Liu Y."/>
            <person name="Hou J."/>
            <person name="Li T.-Q."/>
            <person name="Guan C.-H."/>
            <person name="Wu X."/>
            <person name="Wu H.-Z."/>
            <person name="Ling F."/>
            <person name="Zhang R."/>
            <person name="Shi X.-G."/>
            <person name="Ren J.-P."/>
            <person name="Chen E.-F."/>
            <person name="Sun J.-M."/>
        </authorList>
    </citation>
    <scope>NUCLEOTIDE SEQUENCE</scope>
    <source>
        <strain evidence="4">Adult_tree_wgs_1</strain>
        <tissue evidence="4">Leaves</tissue>
    </source>
</reference>
<feature type="domain" description="TTF-type" evidence="3">
    <location>
        <begin position="149"/>
        <end position="251"/>
    </location>
</feature>
<evidence type="ECO:0000313" key="5">
    <source>
        <dbReference type="Proteomes" id="UP000626092"/>
    </source>
</evidence>
<feature type="region of interest" description="Disordered" evidence="2">
    <location>
        <begin position="556"/>
        <end position="624"/>
    </location>
</feature>
<gene>
    <name evidence="4" type="ORF">RHSIM_Rhsim10G0201400</name>
</gene>
<protein>
    <recommendedName>
        <fullName evidence="3">TTF-type domain-containing protein</fullName>
    </recommendedName>
</protein>
<feature type="compositionally biased region" description="Acidic residues" evidence="2">
    <location>
        <begin position="867"/>
        <end position="881"/>
    </location>
</feature>
<evidence type="ECO:0000259" key="3">
    <source>
        <dbReference type="SMART" id="SM00597"/>
    </source>
</evidence>
<dbReference type="EMBL" id="WJXA01000010">
    <property type="protein sequence ID" value="KAF7129716.1"/>
    <property type="molecule type" value="Genomic_DNA"/>
</dbReference>
<evidence type="ECO:0000313" key="4">
    <source>
        <dbReference type="EMBL" id="KAF7129716.1"/>
    </source>
</evidence>
<keyword evidence="1" id="KW-0175">Coiled coil</keyword>
<dbReference type="OrthoDB" id="1922832at2759"/>
<feature type="compositionally biased region" description="Basic and acidic residues" evidence="2">
    <location>
        <begin position="614"/>
        <end position="624"/>
    </location>
</feature>
<evidence type="ECO:0000256" key="1">
    <source>
        <dbReference type="SAM" id="Coils"/>
    </source>
</evidence>
<sequence>MGPGACPVRQRPAIIDMRKVSTIDGFFKKKPPNCSISEVNVGESSLPASTTTNVPVFENIDIPEVNAGETSLPASINTDIPIFENSPTKYRRIEVKEIDVSLLERDPGLRKQICDYDVNQQDEIRRAYIKLGPCQPIHSKYPKSGKEKHQRSFQSAWFKVFPSWLEYSNEKDAAFCLPCFLFNKSTGKSGYHGQVAFTIEGFNSWKKAMDGARGSFLSHVGKDPNSLHKIAERSCGDLMNQSQHIQKVLDNFTSEEIANNRLRLKASIDTVRLLAHQASDIEYLLSINELESGSGLNQLSTLQRPADTRWSSHLRSISSMIKLFSATCVVLLKVKVEGNSSQRGEAKWAYEEMTTFEFVFMLHLMKEIMMITDFLCQALQCKTQDILNAMNLVSSTKELLRKFRVDGWDALNSKVILFCESRNIDVPDMNAHYIERELGPISKGLNTNSREKANETLLAQICRHAPTLLEYKPSYKGVLRGRKKSEEGGLSTTTKKDKPSETTNQKKKRKSGPNGGGLQEKRQRGVRLPKIGYTAEEWLTLLNAEDIPTPLKIVEPSAEEMSRRNIPRPVIPTKTANPARIRDPTGDQGQQREKRQKTDADALLAGSVQQPPAEKVHASQSKEKEVDVLAGRHIDLTDPETEAAVLRQFSPSYTMPDGRVLLLNDSVKEEPNLAVTLLRGLALPRDYDQVPTDLLPGLGEMCSHLVQAGQAALKAYDKASKVSSERERYRSDRDSFRAKSRILENQLKESEANVDRLERELADAKEAAAAAVENLKKAKEGEREKLRVADATGYEAGIKRAALEYTQIAHKMVNDELEVRLPDFFKLGYSAGADAMAGVMAIQPESGFLKQLPEPVVPDLDLPYTEEECQPLPPEDDDEEAVVAPAADPQGNVEVVTENVAADEQTEV</sequence>
<dbReference type="InterPro" id="IPR006580">
    <property type="entry name" value="Znf_TTF"/>
</dbReference>
<dbReference type="PANTHER" id="PTHR11697:SF231">
    <property type="entry name" value="TTF-TYPE DOMAIN-CONTAINING PROTEIN"/>
    <property type="match status" value="1"/>
</dbReference>
<feature type="compositionally biased region" description="Basic and acidic residues" evidence="2">
    <location>
        <begin position="580"/>
        <end position="600"/>
    </location>
</feature>
<organism evidence="4 5">
    <name type="scientific">Rhododendron simsii</name>
    <name type="common">Sims's rhododendron</name>
    <dbReference type="NCBI Taxonomy" id="118357"/>
    <lineage>
        <taxon>Eukaryota</taxon>
        <taxon>Viridiplantae</taxon>
        <taxon>Streptophyta</taxon>
        <taxon>Embryophyta</taxon>
        <taxon>Tracheophyta</taxon>
        <taxon>Spermatophyta</taxon>
        <taxon>Magnoliopsida</taxon>
        <taxon>eudicotyledons</taxon>
        <taxon>Gunneridae</taxon>
        <taxon>Pentapetalae</taxon>
        <taxon>asterids</taxon>
        <taxon>Ericales</taxon>
        <taxon>Ericaceae</taxon>
        <taxon>Ericoideae</taxon>
        <taxon>Rhodoreae</taxon>
        <taxon>Rhododendron</taxon>
    </lineage>
</organism>
<feature type="region of interest" description="Disordered" evidence="2">
    <location>
        <begin position="480"/>
        <end position="528"/>
    </location>
</feature>
<dbReference type="SMART" id="SM00597">
    <property type="entry name" value="ZnF_TTF"/>
    <property type="match status" value="1"/>
</dbReference>
<feature type="region of interest" description="Disordered" evidence="2">
    <location>
        <begin position="867"/>
        <end position="893"/>
    </location>
</feature>
<dbReference type="AlphaFoldDB" id="A0A834GAH2"/>
<dbReference type="PANTHER" id="PTHR11697">
    <property type="entry name" value="GENERAL TRANSCRIPTION FACTOR 2-RELATED ZINC FINGER PROTEIN"/>
    <property type="match status" value="1"/>
</dbReference>
<comment type="caution">
    <text evidence="4">The sequence shown here is derived from an EMBL/GenBank/DDBJ whole genome shotgun (WGS) entry which is preliminary data.</text>
</comment>
<feature type="coiled-coil region" evidence="1">
    <location>
        <begin position="733"/>
        <end position="792"/>
    </location>
</feature>
<dbReference type="InterPro" id="IPR055298">
    <property type="entry name" value="AtLOH3-like"/>
</dbReference>
<accession>A0A834GAH2</accession>
<dbReference type="Pfam" id="PF14291">
    <property type="entry name" value="DUF4371"/>
    <property type="match status" value="1"/>
</dbReference>
<name>A0A834GAH2_RHOSS</name>
<proteinExistence type="predicted"/>
<dbReference type="InterPro" id="IPR025398">
    <property type="entry name" value="DUF4371"/>
</dbReference>
<evidence type="ECO:0000256" key="2">
    <source>
        <dbReference type="SAM" id="MobiDB-lite"/>
    </source>
</evidence>
<keyword evidence="5" id="KW-1185">Reference proteome</keyword>